<evidence type="ECO:0000256" key="5">
    <source>
        <dbReference type="ARBA" id="ARBA00023004"/>
    </source>
</evidence>
<reference evidence="8" key="1">
    <citation type="journal article" date="2014" name="Proc. Natl. Acad. Sci. U.S.A.">
        <title>Extensive sampling of basidiomycete genomes demonstrates inadequacy of the white-rot/brown-rot paradigm for wood decay fungi.</title>
        <authorList>
            <person name="Riley R."/>
            <person name="Salamov A.A."/>
            <person name="Brown D.W."/>
            <person name="Nagy L.G."/>
            <person name="Floudas D."/>
            <person name="Held B.W."/>
            <person name="Levasseur A."/>
            <person name="Lombard V."/>
            <person name="Morin E."/>
            <person name="Otillar R."/>
            <person name="Lindquist E.A."/>
            <person name="Sun H."/>
            <person name="LaButti K.M."/>
            <person name="Schmutz J."/>
            <person name="Jabbour D."/>
            <person name="Luo H."/>
            <person name="Baker S.E."/>
            <person name="Pisabarro A.G."/>
            <person name="Walton J.D."/>
            <person name="Blanchette R.A."/>
            <person name="Henrissat B."/>
            <person name="Martin F."/>
            <person name="Cullen D."/>
            <person name="Hibbett D.S."/>
            <person name="Grigoriev I.V."/>
        </authorList>
    </citation>
    <scope>NUCLEOTIDE SEQUENCE [LARGE SCALE GENOMIC DNA]</scope>
    <source>
        <strain evidence="8">MUCL 33604</strain>
    </source>
</reference>
<feature type="domain" description="2OGFeDO JBP1/TET oxygenase" evidence="6">
    <location>
        <begin position="19"/>
        <end position="144"/>
    </location>
</feature>
<dbReference type="STRING" id="933084.A0A067PEL4"/>
<keyword evidence="5" id="KW-0408">Iron</keyword>
<evidence type="ECO:0000313" key="7">
    <source>
        <dbReference type="EMBL" id="KDQ49422.1"/>
    </source>
</evidence>
<evidence type="ECO:0000256" key="2">
    <source>
        <dbReference type="ARBA" id="ARBA00022723"/>
    </source>
</evidence>
<keyword evidence="3" id="KW-0223">Dioxygenase</keyword>
<dbReference type="Proteomes" id="UP000027265">
    <property type="component" value="Unassembled WGS sequence"/>
</dbReference>
<dbReference type="AlphaFoldDB" id="A0A067PEL4"/>
<keyword evidence="2" id="KW-0479">Metal-binding</keyword>
<gene>
    <name evidence="7" type="ORF">JAAARDRAFT_143475</name>
</gene>
<evidence type="ECO:0000256" key="1">
    <source>
        <dbReference type="ARBA" id="ARBA00001954"/>
    </source>
</evidence>
<dbReference type="GO" id="GO:0051213">
    <property type="term" value="F:dioxygenase activity"/>
    <property type="evidence" value="ECO:0007669"/>
    <property type="project" value="UniProtKB-KW"/>
</dbReference>
<accession>A0A067PEL4</accession>
<dbReference type="InParanoid" id="A0A067PEL4"/>
<keyword evidence="8" id="KW-1185">Reference proteome</keyword>
<protein>
    <recommendedName>
        <fullName evidence="6">2OGFeDO JBP1/TET oxygenase domain-containing protein</fullName>
    </recommendedName>
</protein>
<organism evidence="7 8">
    <name type="scientific">Jaapia argillacea MUCL 33604</name>
    <dbReference type="NCBI Taxonomy" id="933084"/>
    <lineage>
        <taxon>Eukaryota</taxon>
        <taxon>Fungi</taxon>
        <taxon>Dikarya</taxon>
        <taxon>Basidiomycota</taxon>
        <taxon>Agaricomycotina</taxon>
        <taxon>Agaricomycetes</taxon>
        <taxon>Agaricomycetidae</taxon>
        <taxon>Jaapiales</taxon>
        <taxon>Jaapiaceae</taxon>
        <taxon>Jaapia</taxon>
    </lineage>
</organism>
<proteinExistence type="predicted"/>
<dbReference type="GO" id="GO:0046872">
    <property type="term" value="F:metal ion binding"/>
    <property type="evidence" value="ECO:0007669"/>
    <property type="project" value="UniProtKB-KW"/>
</dbReference>
<dbReference type="HOGENOM" id="CLU_039070_2_0_1"/>
<evidence type="ECO:0000259" key="6">
    <source>
        <dbReference type="Pfam" id="PF12851"/>
    </source>
</evidence>
<evidence type="ECO:0000256" key="3">
    <source>
        <dbReference type="ARBA" id="ARBA00022964"/>
    </source>
</evidence>
<dbReference type="Gene3D" id="3.60.130.30">
    <property type="match status" value="1"/>
</dbReference>
<comment type="cofactor">
    <cofactor evidence="1">
        <name>Fe(2+)</name>
        <dbReference type="ChEBI" id="CHEBI:29033"/>
    </cofactor>
</comment>
<dbReference type="InterPro" id="IPR024779">
    <property type="entry name" value="2OGFeDO_JBP1/TET_oxygenase_dom"/>
</dbReference>
<name>A0A067PEL4_9AGAM</name>
<sequence length="183" mass="20724">MQDRAWDSGVEDWLWATLETTAVLNSILQVIHPGFFTYGVLSRNRLRELDGHKDVVKSWLSIYTAMVVIANRDMPIHQDHHCYVGWYDMLASVGCYSQAEMEMPSLGFRSSYPPGTLSALSGHIISHGVSPCVGERVCYAYFMHHKVPHRVGISMSHGLRMMADHYDRVQAERTSKSNNVPNV</sequence>
<dbReference type="EMBL" id="KL197785">
    <property type="protein sequence ID" value="KDQ49422.1"/>
    <property type="molecule type" value="Genomic_DNA"/>
</dbReference>
<evidence type="ECO:0000313" key="8">
    <source>
        <dbReference type="Proteomes" id="UP000027265"/>
    </source>
</evidence>
<evidence type="ECO:0000256" key="4">
    <source>
        <dbReference type="ARBA" id="ARBA00023002"/>
    </source>
</evidence>
<keyword evidence="4" id="KW-0560">Oxidoreductase</keyword>
<dbReference type="Pfam" id="PF12851">
    <property type="entry name" value="Tet_JBP"/>
    <property type="match status" value="1"/>
</dbReference>
<dbReference type="OrthoDB" id="3200752at2759"/>